<dbReference type="InterPro" id="IPR039261">
    <property type="entry name" value="FNR_nucleotide-bd"/>
</dbReference>
<dbReference type="Pfam" id="PF08030">
    <property type="entry name" value="NAD_binding_6"/>
    <property type="match status" value="1"/>
</dbReference>
<gene>
    <name evidence="13" type="ORF">EST38_g13034</name>
</gene>
<protein>
    <recommendedName>
        <fullName evidence="15">FAD-binding FR-type domain-containing protein</fullName>
    </recommendedName>
</protein>
<dbReference type="InterPro" id="IPR051410">
    <property type="entry name" value="Ferric/Cupric_Reductase"/>
</dbReference>
<dbReference type="Proteomes" id="UP000290288">
    <property type="component" value="Unassembled WGS sequence"/>
</dbReference>
<dbReference type="STRING" id="2316362.A0A4Q2D394"/>
<dbReference type="Pfam" id="PF01794">
    <property type="entry name" value="Ferric_reduct"/>
    <property type="match status" value="1"/>
</dbReference>
<evidence type="ECO:0000256" key="2">
    <source>
        <dbReference type="ARBA" id="ARBA00022448"/>
    </source>
</evidence>
<dbReference type="GO" id="GO:0005886">
    <property type="term" value="C:plasma membrane"/>
    <property type="evidence" value="ECO:0007669"/>
    <property type="project" value="TreeGrafter"/>
</dbReference>
<sequence>MSSYGPPPVVPTEFQIVNTGKIDQDWQRKFTIIWTSVLTLFIVVSIPLLVRTIRRGTALKGLFGISEVWNRNLPYCRNQYHAIKTSVSVRRGQTQGPRNIEAALNRVLSPLWWCIPGLGLNLGQVLLVVTYLVVVLVCTTVDASLMKNANRAGYMALAQLPIIFLFAAKNSVLSLLLGPGNGYEKLNFIHKWSGRSIFFASLLHGALWIRDHLELGEPILGEIKETTGIAAFALLCILFLTSLWPVRRFFYHFFYTVHFLTYISFFITLCYHSPYAPTWIFPALAFYGLDILLRMVRLRIKDAVLVPVNTQMTLIHIPDCTDGWTAGQYIRLRVFLSGRVFESHPLSILTAPPETSCVTSFPQGANLGARVMGDWTKAINDYATQTVEALKKIDEGEACTEDKKEKGPQSFAMEVTTSKRTAPLPEVPVQVMLDGPYGGCSVDLGRYETVLLFAGGSGATFTLGLLDDIVGRCVKRGREGGEITKRIEFAWCVRSFGAIAWFAPALMDIATLAASSNLSLHISVYITCRCNFEATPPIPNCDVTIIRPSIYKVLLDVVTPPETLGSEPAASSSNTNAVQVIGRTLIAKHGADSIATAQQSSSVATVDSEAFEPGVCNRLPWVGTGGGLAVCASGPESLTREAANAVARLQLSKAAGDVGIVGLHTEVFAL</sequence>
<evidence type="ECO:0000313" key="14">
    <source>
        <dbReference type="Proteomes" id="UP000290288"/>
    </source>
</evidence>
<dbReference type="Gene3D" id="3.40.50.80">
    <property type="entry name" value="Nucleotide-binding domain of ferredoxin-NADP reductase (FNR) module"/>
    <property type="match status" value="1"/>
</dbReference>
<dbReference type="EMBL" id="SDEE01001109">
    <property type="protein sequence ID" value="RXW12821.1"/>
    <property type="molecule type" value="Genomic_DNA"/>
</dbReference>
<dbReference type="CDD" id="cd06186">
    <property type="entry name" value="NOX_Duox_like_FAD_NADP"/>
    <property type="match status" value="1"/>
</dbReference>
<dbReference type="Pfam" id="PF08022">
    <property type="entry name" value="FAD_binding_8"/>
    <property type="match status" value="1"/>
</dbReference>
<evidence type="ECO:0008006" key="15">
    <source>
        <dbReference type="Google" id="ProtNLM"/>
    </source>
</evidence>
<evidence type="ECO:0000256" key="3">
    <source>
        <dbReference type="ARBA" id="ARBA00022692"/>
    </source>
</evidence>
<dbReference type="OrthoDB" id="3944240at2759"/>
<evidence type="ECO:0000256" key="8">
    <source>
        <dbReference type="ARBA" id="ARBA00023136"/>
    </source>
</evidence>
<evidence type="ECO:0000256" key="9">
    <source>
        <dbReference type="SAM" id="Phobius"/>
    </source>
</evidence>
<feature type="domain" description="Ferric oxidoreductase" evidence="10">
    <location>
        <begin position="152"/>
        <end position="268"/>
    </location>
</feature>
<dbReference type="GO" id="GO:0000293">
    <property type="term" value="F:ferric-chelate reductase activity"/>
    <property type="evidence" value="ECO:0007669"/>
    <property type="project" value="UniProtKB-ARBA"/>
</dbReference>
<keyword evidence="14" id="KW-1185">Reference proteome</keyword>
<proteinExistence type="predicted"/>
<keyword evidence="6" id="KW-0560">Oxidoreductase</keyword>
<feature type="transmembrane region" description="Helical" evidence="9">
    <location>
        <begin position="229"/>
        <end position="246"/>
    </location>
</feature>
<keyword evidence="7" id="KW-0406">Ion transport</keyword>
<keyword evidence="4" id="KW-0249">Electron transport</keyword>
<evidence type="ECO:0000256" key="1">
    <source>
        <dbReference type="ARBA" id="ARBA00004141"/>
    </source>
</evidence>
<name>A0A4Q2D394_9AGAR</name>
<dbReference type="SFLD" id="SFLDG01168">
    <property type="entry name" value="Ferric_reductase_subgroup_(FRE"/>
    <property type="match status" value="1"/>
</dbReference>
<dbReference type="PANTHER" id="PTHR32361">
    <property type="entry name" value="FERRIC/CUPRIC REDUCTASE TRANSMEMBRANE COMPONENT"/>
    <property type="match status" value="1"/>
</dbReference>
<dbReference type="AlphaFoldDB" id="A0A4Q2D394"/>
<keyword evidence="8 9" id="KW-0472">Membrane</keyword>
<organism evidence="13 14">
    <name type="scientific">Candolleomyces aberdarensis</name>
    <dbReference type="NCBI Taxonomy" id="2316362"/>
    <lineage>
        <taxon>Eukaryota</taxon>
        <taxon>Fungi</taxon>
        <taxon>Dikarya</taxon>
        <taxon>Basidiomycota</taxon>
        <taxon>Agaricomycotina</taxon>
        <taxon>Agaricomycetes</taxon>
        <taxon>Agaricomycetidae</taxon>
        <taxon>Agaricales</taxon>
        <taxon>Agaricineae</taxon>
        <taxon>Psathyrellaceae</taxon>
        <taxon>Candolleomyces</taxon>
    </lineage>
</organism>
<evidence type="ECO:0000256" key="4">
    <source>
        <dbReference type="ARBA" id="ARBA00022982"/>
    </source>
</evidence>
<dbReference type="InterPro" id="IPR013130">
    <property type="entry name" value="Fe3_Rdtase_TM_dom"/>
</dbReference>
<dbReference type="SUPFAM" id="SSF52343">
    <property type="entry name" value="Ferredoxin reductase-like, C-terminal NADP-linked domain"/>
    <property type="match status" value="1"/>
</dbReference>
<keyword evidence="2" id="KW-0813">Transport</keyword>
<dbReference type="InterPro" id="IPR013121">
    <property type="entry name" value="Fe_red_NAD-bd_6"/>
</dbReference>
<dbReference type="GO" id="GO:0006879">
    <property type="term" value="P:intracellular iron ion homeostasis"/>
    <property type="evidence" value="ECO:0007669"/>
    <property type="project" value="TreeGrafter"/>
</dbReference>
<feature type="domain" description="Ferric reductase NAD binding" evidence="12">
    <location>
        <begin position="447"/>
        <end position="527"/>
    </location>
</feature>
<reference evidence="13 14" key="1">
    <citation type="submission" date="2019-01" db="EMBL/GenBank/DDBJ databases">
        <title>Draft genome sequence of Psathyrella aberdarensis IHI B618.</title>
        <authorList>
            <person name="Buettner E."/>
            <person name="Kellner H."/>
        </authorList>
    </citation>
    <scope>NUCLEOTIDE SEQUENCE [LARGE SCALE GENOMIC DNA]</scope>
    <source>
        <strain evidence="13 14">IHI B618</strain>
    </source>
</reference>
<feature type="transmembrane region" description="Helical" evidence="9">
    <location>
        <begin position="253"/>
        <end position="269"/>
    </location>
</feature>
<feature type="transmembrane region" description="Helical" evidence="9">
    <location>
        <begin position="31"/>
        <end position="50"/>
    </location>
</feature>
<evidence type="ECO:0000256" key="7">
    <source>
        <dbReference type="ARBA" id="ARBA00023065"/>
    </source>
</evidence>
<feature type="transmembrane region" description="Helical" evidence="9">
    <location>
        <begin position="192"/>
        <end position="209"/>
    </location>
</feature>
<accession>A0A4Q2D394</accession>
<dbReference type="GO" id="GO:0006826">
    <property type="term" value="P:iron ion transport"/>
    <property type="evidence" value="ECO:0007669"/>
    <property type="project" value="TreeGrafter"/>
</dbReference>
<evidence type="ECO:0000259" key="11">
    <source>
        <dbReference type="Pfam" id="PF08022"/>
    </source>
</evidence>
<evidence type="ECO:0000313" key="13">
    <source>
        <dbReference type="EMBL" id="RXW12821.1"/>
    </source>
</evidence>
<dbReference type="InterPro" id="IPR013112">
    <property type="entry name" value="FAD-bd_8"/>
</dbReference>
<comment type="caution">
    <text evidence="13">The sequence shown here is derived from an EMBL/GenBank/DDBJ whole genome shotgun (WGS) entry which is preliminary data.</text>
</comment>
<evidence type="ECO:0000256" key="6">
    <source>
        <dbReference type="ARBA" id="ARBA00023002"/>
    </source>
</evidence>
<keyword evidence="3 9" id="KW-0812">Transmembrane</keyword>
<feature type="domain" description="FAD-binding 8" evidence="11">
    <location>
        <begin position="310"/>
        <end position="439"/>
    </location>
</feature>
<evidence type="ECO:0000259" key="10">
    <source>
        <dbReference type="Pfam" id="PF01794"/>
    </source>
</evidence>
<keyword evidence="5 9" id="KW-1133">Transmembrane helix</keyword>
<evidence type="ECO:0000256" key="5">
    <source>
        <dbReference type="ARBA" id="ARBA00022989"/>
    </source>
</evidence>
<dbReference type="GO" id="GO:0015677">
    <property type="term" value="P:copper ion import"/>
    <property type="evidence" value="ECO:0007669"/>
    <property type="project" value="TreeGrafter"/>
</dbReference>
<evidence type="ECO:0000259" key="12">
    <source>
        <dbReference type="Pfam" id="PF08030"/>
    </source>
</evidence>
<dbReference type="SFLD" id="SFLDS00052">
    <property type="entry name" value="Ferric_Reductase_Domain"/>
    <property type="match status" value="1"/>
</dbReference>
<feature type="transmembrane region" description="Helical" evidence="9">
    <location>
        <begin position="125"/>
        <end position="146"/>
    </location>
</feature>
<dbReference type="PANTHER" id="PTHR32361:SF9">
    <property type="entry name" value="FERRIC REDUCTASE TRANSMEMBRANE COMPONENT 3-RELATED"/>
    <property type="match status" value="1"/>
</dbReference>
<comment type="subcellular location">
    <subcellularLocation>
        <location evidence="1">Membrane</location>
        <topology evidence="1">Multi-pass membrane protein</topology>
    </subcellularLocation>
</comment>
<feature type="transmembrane region" description="Helical" evidence="9">
    <location>
        <begin position="158"/>
        <end position="180"/>
    </location>
</feature>